<feature type="region of interest" description="Disordered" evidence="1">
    <location>
        <begin position="133"/>
        <end position="211"/>
    </location>
</feature>
<reference evidence="2" key="1">
    <citation type="submission" date="2022-10" db="EMBL/GenBank/DDBJ databases">
        <title>Tapping the CABI collections for fungal endophytes: first genome assemblies for Collariella, Neodidymelliopsis, Ascochyta clinopodiicola, Didymella pomorum, Didymosphaeria variabile, Neocosmospora piperis and Neocucurbitaria cava.</title>
        <authorList>
            <person name="Hill R."/>
        </authorList>
    </citation>
    <scope>NUCLEOTIDE SEQUENCE</scope>
    <source>
        <strain evidence="2">IMI 355082</strain>
    </source>
</reference>
<name>A0A9W8YJN8_9PEZI</name>
<feature type="compositionally biased region" description="Low complexity" evidence="1">
    <location>
        <begin position="45"/>
        <end position="69"/>
    </location>
</feature>
<proteinExistence type="predicted"/>
<feature type="compositionally biased region" description="Basic and acidic residues" evidence="1">
    <location>
        <begin position="178"/>
        <end position="199"/>
    </location>
</feature>
<feature type="compositionally biased region" description="Polar residues" evidence="1">
    <location>
        <begin position="1"/>
        <end position="14"/>
    </location>
</feature>
<dbReference type="OrthoDB" id="5403157at2759"/>
<evidence type="ECO:0000313" key="3">
    <source>
        <dbReference type="Proteomes" id="UP001140453"/>
    </source>
</evidence>
<dbReference type="Proteomes" id="UP001140453">
    <property type="component" value="Unassembled WGS sequence"/>
</dbReference>
<evidence type="ECO:0000256" key="1">
    <source>
        <dbReference type="SAM" id="MobiDB-lite"/>
    </source>
</evidence>
<dbReference type="AlphaFoldDB" id="A0A9W8YJN8"/>
<protein>
    <submittedName>
        <fullName evidence="2">Uncharacterized protein</fullName>
    </submittedName>
</protein>
<feature type="compositionally biased region" description="Low complexity" evidence="1">
    <location>
        <begin position="104"/>
        <end position="117"/>
    </location>
</feature>
<accession>A0A9W8YJN8</accession>
<keyword evidence="3" id="KW-1185">Reference proteome</keyword>
<feature type="compositionally biased region" description="Basic and acidic residues" evidence="1">
    <location>
        <begin position="77"/>
        <end position="89"/>
    </location>
</feature>
<sequence length="211" mass="22532">MPSARGNTPVTSYVPSGIHDVPMPVGKYYPSNYEAARSRQHSSQSTIRTSRSLRPPSSSGPSSVKSDSTVPQLNRPESSRGRSDSDAKRRLQQYQRDMVAQATQAARQLAGAKGAANLAAAHGVPVQKFQIGSHKPVSPRLQPLGSPGPVTPMELESHGGEGGYLTRGRPVPSPNAQRENEAVARALQAEEERKRREGRGSPTVQAGGFGF</sequence>
<dbReference type="EMBL" id="JAPEVB010000006">
    <property type="protein sequence ID" value="KAJ4386136.1"/>
    <property type="molecule type" value="Genomic_DNA"/>
</dbReference>
<evidence type="ECO:0000313" key="2">
    <source>
        <dbReference type="EMBL" id="KAJ4386136.1"/>
    </source>
</evidence>
<feature type="region of interest" description="Disordered" evidence="1">
    <location>
        <begin position="1"/>
        <end position="117"/>
    </location>
</feature>
<gene>
    <name evidence="2" type="ORF">N0V93_009028</name>
</gene>
<comment type="caution">
    <text evidence="2">The sequence shown here is derived from an EMBL/GenBank/DDBJ whole genome shotgun (WGS) entry which is preliminary data.</text>
</comment>
<organism evidence="2 3">
    <name type="scientific">Gnomoniopsis smithogilvyi</name>
    <dbReference type="NCBI Taxonomy" id="1191159"/>
    <lineage>
        <taxon>Eukaryota</taxon>
        <taxon>Fungi</taxon>
        <taxon>Dikarya</taxon>
        <taxon>Ascomycota</taxon>
        <taxon>Pezizomycotina</taxon>
        <taxon>Sordariomycetes</taxon>
        <taxon>Sordariomycetidae</taxon>
        <taxon>Diaporthales</taxon>
        <taxon>Gnomoniaceae</taxon>
        <taxon>Gnomoniopsis</taxon>
    </lineage>
</organism>